<reference evidence="5 6" key="1">
    <citation type="submission" date="2024-02" db="EMBL/GenBank/DDBJ databases">
        <title>First draft genome assembly of two strains of Seiridium cardinale.</title>
        <authorList>
            <person name="Emiliani G."/>
            <person name="Scali E."/>
        </authorList>
    </citation>
    <scope>NUCLEOTIDE SEQUENCE [LARGE SCALE GENOMIC DNA]</scope>
    <source>
        <strain evidence="5 6">BM-138-000479</strain>
    </source>
</reference>
<dbReference type="PANTHER" id="PTHR45527">
    <property type="entry name" value="NONRIBOSOMAL PEPTIDE SYNTHETASE"/>
    <property type="match status" value="1"/>
</dbReference>
<dbReference type="SUPFAM" id="SSF47336">
    <property type="entry name" value="ACP-like"/>
    <property type="match status" value="1"/>
</dbReference>
<dbReference type="InterPro" id="IPR023213">
    <property type="entry name" value="CAT-like_dom_sf"/>
</dbReference>
<feature type="domain" description="Carrier" evidence="4">
    <location>
        <begin position="1"/>
        <end position="70"/>
    </location>
</feature>
<dbReference type="PANTHER" id="PTHR45527:SF16">
    <property type="entry name" value="NONRIBOSOMAL PEPTIDE SYNTHASE ATNA-RELATED"/>
    <property type="match status" value="1"/>
</dbReference>
<dbReference type="Gene3D" id="1.10.1200.10">
    <property type="entry name" value="ACP-like"/>
    <property type="match status" value="1"/>
</dbReference>
<dbReference type="Gene3D" id="3.30.559.10">
    <property type="entry name" value="Chloramphenicol acetyltransferase-like domain"/>
    <property type="match status" value="2"/>
</dbReference>
<evidence type="ECO:0000259" key="4">
    <source>
        <dbReference type="PROSITE" id="PS50075"/>
    </source>
</evidence>
<dbReference type="Gene3D" id="3.30.559.30">
    <property type="entry name" value="Nonribosomal peptide synthetase, condensation domain"/>
    <property type="match status" value="2"/>
</dbReference>
<dbReference type="Proteomes" id="UP001465668">
    <property type="component" value="Unassembled WGS sequence"/>
</dbReference>
<keyword evidence="6" id="KW-1185">Reference proteome</keyword>
<evidence type="ECO:0000256" key="2">
    <source>
        <dbReference type="ARBA" id="ARBA00022553"/>
    </source>
</evidence>
<keyword evidence="1" id="KW-0596">Phosphopantetheine</keyword>
<sequence>MEKLLGALWKKLLKIEDISLEDNFFRLGGDSVLSMQLVSIARARGVTLTVQDRFRNANLRGLAQAVVQCGVPANQIEDVYRSTFLQRRMIISQKRASSEPRDYQAQLVFALPESLDVEQFQAAWNSASRRHSILRTRLIRFDNMKFEKALGRFAIVQGEGNNERNFVLRIQHAIYDAFSFSLLFSEVEKTYLGTSPSISMPPEMNSYIKYLVEADRHAAVGLWSSYLAGTDTKPLHRPGEPFPNITLEEVQRVSDLLHAAQAFQGEMLQHEHLGFFELNKMEDLSPILQNSYHVNVNSAPTVHVDLNAGRLELNIRSDDDYVPEVKVKEILADIRNVISRFVQVVPGEGTTVGEIIGE</sequence>
<evidence type="ECO:0000313" key="6">
    <source>
        <dbReference type="Proteomes" id="UP001465668"/>
    </source>
</evidence>
<keyword evidence="3" id="KW-0436">Ligase</keyword>
<dbReference type="EMBL" id="JARVKM010000032">
    <property type="protein sequence ID" value="KAK9775713.1"/>
    <property type="molecule type" value="Genomic_DNA"/>
</dbReference>
<protein>
    <submittedName>
        <fullName evidence="5">Carrier domain-containing protein</fullName>
    </submittedName>
</protein>
<comment type="caution">
    <text evidence="5">The sequence shown here is derived from an EMBL/GenBank/DDBJ whole genome shotgun (WGS) entry which is preliminary data.</text>
</comment>
<gene>
    <name evidence="5" type="ORF">SCAR479_07529</name>
</gene>
<keyword evidence="2" id="KW-0597">Phosphoprotein</keyword>
<accession>A0ABR2XPI8</accession>
<proteinExistence type="predicted"/>
<evidence type="ECO:0000313" key="5">
    <source>
        <dbReference type="EMBL" id="KAK9775713.1"/>
    </source>
</evidence>
<evidence type="ECO:0000256" key="1">
    <source>
        <dbReference type="ARBA" id="ARBA00022450"/>
    </source>
</evidence>
<dbReference type="InterPro" id="IPR036736">
    <property type="entry name" value="ACP-like_sf"/>
</dbReference>
<dbReference type="InterPro" id="IPR006162">
    <property type="entry name" value="Ppantetheine_attach_site"/>
</dbReference>
<dbReference type="InterPro" id="IPR009081">
    <property type="entry name" value="PP-bd_ACP"/>
</dbReference>
<name>A0ABR2XPI8_9PEZI</name>
<dbReference type="PROSITE" id="PS00012">
    <property type="entry name" value="PHOSPHOPANTETHEINE"/>
    <property type="match status" value="1"/>
</dbReference>
<organism evidence="5 6">
    <name type="scientific">Seiridium cardinale</name>
    <dbReference type="NCBI Taxonomy" id="138064"/>
    <lineage>
        <taxon>Eukaryota</taxon>
        <taxon>Fungi</taxon>
        <taxon>Dikarya</taxon>
        <taxon>Ascomycota</taxon>
        <taxon>Pezizomycotina</taxon>
        <taxon>Sordariomycetes</taxon>
        <taxon>Xylariomycetidae</taxon>
        <taxon>Amphisphaeriales</taxon>
        <taxon>Sporocadaceae</taxon>
        <taxon>Seiridium</taxon>
    </lineage>
</organism>
<dbReference type="SUPFAM" id="SSF52777">
    <property type="entry name" value="CoA-dependent acyltransferases"/>
    <property type="match status" value="1"/>
</dbReference>
<dbReference type="PROSITE" id="PS50075">
    <property type="entry name" value="CARRIER"/>
    <property type="match status" value="1"/>
</dbReference>
<dbReference type="Pfam" id="PF00550">
    <property type="entry name" value="PP-binding"/>
    <property type="match status" value="1"/>
</dbReference>
<evidence type="ECO:0000256" key="3">
    <source>
        <dbReference type="ARBA" id="ARBA00022598"/>
    </source>
</evidence>